<proteinExistence type="predicted"/>
<dbReference type="InterPro" id="IPR011068">
    <property type="entry name" value="NuclTrfase_I-like_C"/>
</dbReference>
<keyword evidence="3" id="KW-0067">ATP-binding</keyword>
<dbReference type="GO" id="GO:0003723">
    <property type="term" value="F:RNA binding"/>
    <property type="evidence" value="ECO:0007669"/>
    <property type="project" value="InterPro"/>
</dbReference>
<evidence type="ECO:0000313" key="4">
    <source>
        <dbReference type="EMBL" id="OLQ04681.1"/>
    </source>
</evidence>
<dbReference type="EMBL" id="LSRX01000203">
    <property type="protein sequence ID" value="OLQ04681.1"/>
    <property type="molecule type" value="Genomic_DNA"/>
</dbReference>
<dbReference type="SUPFAM" id="SSF55003">
    <property type="entry name" value="PAP/Archaeal CCA-adding enzyme, C-terminal domain"/>
    <property type="match status" value="1"/>
</dbReference>
<dbReference type="GO" id="GO:0016779">
    <property type="term" value="F:nucleotidyltransferase activity"/>
    <property type="evidence" value="ECO:0007669"/>
    <property type="project" value="InterPro"/>
</dbReference>
<evidence type="ECO:0000256" key="1">
    <source>
        <dbReference type="ARBA" id="ARBA00022679"/>
    </source>
</evidence>
<dbReference type="AlphaFoldDB" id="A0A1Q9EB98"/>
<organism evidence="4 5">
    <name type="scientific">Symbiodinium microadriaticum</name>
    <name type="common">Dinoflagellate</name>
    <name type="synonym">Zooxanthella microadriatica</name>
    <dbReference type="NCBI Taxonomy" id="2951"/>
    <lineage>
        <taxon>Eukaryota</taxon>
        <taxon>Sar</taxon>
        <taxon>Alveolata</taxon>
        <taxon>Dinophyceae</taxon>
        <taxon>Suessiales</taxon>
        <taxon>Symbiodiniaceae</taxon>
        <taxon>Symbiodinium</taxon>
    </lineage>
</organism>
<reference evidence="4 5" key="1">
    <citation type="submission" date="2016-02" db="EMBL/GenBank/DDBJ databases">
        <title>Genome analysis of coral dinoflagellate symbionts highlights evolutionary adaptations to a symbiotic lifestyle.</title>
        <authorList>
            <person name="Aranda M."/>
            <person name="Li Y."/>
            <person name="Liew Y.J."/>
            <person name="Baumgarten S."/>
            <person name="Simakov O."/>
            <person name="Wilson M."/>
            <person name="Piel J."/>
            <person name="Ashoor H."/>
            <person name="Bougouffa S."/>
            <person name="Bajic V.B."/>
            <person name="Ryu T."/>
            <person name="Ravasi T."/>
            <person name="Bayer T."/>
            <person name="Micklem G."/>
            <person name="Kim H."/>
            <person name="Bhak J."/>
            <person name="Lajeunesse T.C."/>
            <person name="Voolstra C.R."/>
        </authorList>
    </citation>
    <scope>NUCLEOTIDE SEQUENCE [LARGE SCALE GENOMIC DNA]</scope>
    <source>
        <strain evidence="4 5">CCMP2467</strain>
    </source>
</reference>
<name>A0A1Q9EB98_SYMMI</name>
<sequence length="219" mass="25115">METIGGAGKVQVERRLQVAAANNQKSLLVPSATVSPLPFFNQHKFFLLIEVLSSTPQVFTKWTGWIELSPKEVEWAVPSHFTTGWSWAKDWNEAYGVLPEENLRGVFRMLPGMRGSREVTRFTQEIFGSLDPSKLRQLVKHLEQIPPGPHEVKNPAMDRNKLRPWPNHIPFQGLHNIPPSFFMLLSVNKLSRDECPAYWYMRCRDEGPWRKQVGGKGKP</sequence>
<evidence type="ECO:0000256" key="2">
    <source>
        <dbReference type="ARBA" id="ARBA00022741"/>
    </source>
</evidence>
<dbReference type="GO" id="GO:0005524">
    <property type="term" value="F:ATP binding"/>
    <property type="evidence" value="ECO:0007669"/>
    <property type="project" value="UniProtKB-KW"/>
</dbReference>
<evidence type="ECO:0000256" key="3">
    <source>
        <dbReference type="ARBA" id="ARBA00022840"/>
    </source>
</evidence>
<dbReference type="GO" id="GO:0031123">
    <property type="term" value="P:RNA 3'-end processing"/>
    <property type="evidence" value="ECO:0007669"/>
    <property type="project" value="InterPro"/>
</dbReference>
<gene>
    <name evidence="4" type="ORF">AK812_SmicGene12185</name>
</gene>
<evidence type="ECO:0000313" key="5">
    <source>
        <dbReference type="Proteomes" id="UP000186817"/>
    </source>
</evidence>
<accession>A0A1Q9EB98</accession>
<keyword evidence="1" id="KW-0808">Transferase</keyword>
<comment type="caution">
    <text evidence="4">The sequence shown here is derived from an EMBL/GenBank/DDBJ whole genome shotgun (WGS) entry which is preliminary data.</text>
</comment>
<protein>
    <submittedName>
        <fullName evidence="4">Uncharacterized protein</fullName>
    </submittedName>
</protein>
<keyword evidence="5" id="KW-1185">Reference proteome</keyword>
<dbReference type="Proteomes" id="UP000186817">
    <property type="component" value="Unassembled WGS sequence"/>
</dbReference>
<keyword evidence="2" id="KW-0547">Nucleotide-binding</keyword>